<dbReference type="EMBL" id="CP120364">
    <property type="protein sequence ID" value="WHS91305.1"/>
    <property type="molecule type" value="Genomic_DNA"/>
</dbReference>
<dbReference type="Pfam" id="PF03682">
    <property type="entry name" value="UPF0158"/>
    <property type="match status" value="1"/>
</dbReference>
<dbReference type="RefSeq" id="WP_284718288.1">
    <property type="nucleotide sequence ID" value="NZ_CP120364.1"/>
</dbReference>
<accession>A0ABY8T2B8</accession>
<keyword evidence="1" id="KW-0614">Plasmid</keyword>
<gene>
    <name evidence="1" type="ORF">PZL22_001271</name>
</gene>
<dbReference type="Proteomes" id="UP001233264">
    <property type="component" value="Plasmid pSkuCCBAU71714b"/>
</dbReference>
<protein>
    <submittedName>
        <fullName evidence="1">UPF0158 family protein</fullName>
    </submittedName>
</protein>
<name>A0ABY8T2B8_9HYPH</name>
<reference evidence="1 2" key="1">
    <citation type="submission" date="2023-03" db="EMBL/GenBank/DDBJ databases">
        <authorList>
            <person name="Menendez E."/>
            <person name="Kaur S."/>
            <person name="Flores-Felix J.D."/>
            <person name="diCenzo G.C."/>
            <person name="Peix A."/>
            <person name="Velazquez E."/>
        </authorList>
    </citation>
    <scope>NUCLEOTIDE SEQUENCE [LARGE SCALE GENOMIC DNA]</scope>
    <source>
        <strain evidence="1 2">CCBAU 71714</strain>
        <plasmid evidence="1 2">pSkuCCBAU71714b</plasmid>
    </source>
</reference>
<geneLocation type="plasmid" evidence="1 2">
    <name>pSkuCCBAU71714b</name>
</geneLocation>
<organism evidence="1 2">
    <name type="scientific">Sinorhizobium kummerowiae</name>
    <dbReference type="NCBI Taxonomy" id="158892"/>
    <lineage>
        <taxon>Bacteria</taxon>
        <taxon>Pseudomonadati</taxon>
        <taxon>Pseudomonadota</taxon>
        <taxon>Alphaproteobacteria</taxon>
        <taxon>Hyphomicrobiales</taxon>
        <taxon>Rhizobiaceae</taxon>
        <taxon>Sinorhizobium/Ensifer group</taxon>
        <taxon>Sinorhizobium</taxon>
    </lineage>
</organism>
<keyword evidence="2" id="KW-1185">Reference proteome</keyword>
<evidence type="ECO:0000313" key="1">
    <source>
        <dbReference type="EMBL" id="WHS91305.1"/>
    </source>
</evidence>
<evidence type="ECO:0000313" key="2">
    <source>
        <dbReference type="Proteomes" id="UP001233264"/>
    </source>
</evidence>
<dbReference type="InterPro" id="IPR005361">
    <property type="entry name" value="UPF0158"/>
</dbReference>
<sequence>MSSSAGTAVDFSELLDAFDFVNSAGSGENAAYLCKETGKIHWHWDSADDVDVLPGDVEDSKKYIPIPDKREIDLGKPLVLEFARHHLPDDYDKVREIFSRAGAYARFKDLLAHRHATARWYAFEQKATEIALRTWCEDNHIEVNG</sequence>
<proteinExistence type="predicted"/>